<dbReference type="PANTHER" id="PTHR30137:SF6">
    <property type="entry name" value="LUCIFERASE-LIKE MONOOXYGENASE"/>
    <property type="match status" value="1"/>
</dbReference>
<dbReference type="SUPFAM" id="SSF51679">
    <property type="entry name" value="Bacterial luciferase-like"/>
    <property type="match status" value="1"/>
</dbReference>
<evidence type="ECO:0000256" key="1">
    <source>
        <dbReference type="SAM" id="MobiDB-lite"/>
    </source>
</evidence>
<gene>
    <name evidence="3" type="ORF">ACFYTF_05570</name>
</gene>
<sequence>MSGQRPEAAAERDHAGRPIRPGGHGPSVPLSILDLSPISAGSSAAQAIRNTVDLARRAEEWGYHRYWLAEHHFVSVAGSASLTLLGLVASATSRIRVGTGAVQVGHHTSASIVEAFGTVDAIAPGRLDLGLGRSGHRRGQFGAQAETAKGGRPVVDAVTGRTEIRDGVVVPPPFDPRRITDRSKFLASAEALQQEGARSAEFPDQLAEVRALLDGTFVASNGVALHAVPGEHAPVQLWLFGSTAGESAELAGRLGLPFAAAYHVSPGTALDAVAAYRAAFRPSAVLDRPHVIVSADVVVAPDEETARHRASTYGHWVHSIRSGGGAAEYLDPATAAPLTPDQLRLVADRLDSQIVGAPAGVADRLEALVRVTGADELLLTSIAFDHADRLESHRLVAEEWALRAAVAA</sequence>
<dbReference type="InterPro" id="IPR036661">
    <property type="entry name" value="Luciferase-like_sf"/>
</dbReference>
<evidence type="ECO:0000313" key="4">
    <source>
        <dbReference type="Proteomes" id="UP001601444"/>
    </source>
</evidence>
<dbReference type="Proteomes" id="UP001601444">
    <property type="component" value="Unassembled WGS sequence"/>
</dbReference>
<dbReference type="InterPro" id="IPR011251">
    <property type="entry name" value="Luciferase-like_dom"/>
</dbReference>
<comment type="caution">
    <text evidence="3">The sequence shown here is derived from an EMBL/GenBank/DDBJ whole genome shotgun (WGS) entry which is preliminary data.</text>
</comment>
<dbReference type="Pfam" id="PF00296">
    <property type="entry name" value="Bac_luciferase"/>
    <property type="match status" value="2"/>
</dbReference>
<organism evidence="3 4">
    <name type="scientific">Nocardia thailandica</name>
    <dbReference type="NCBI Taxonomy" id="257275"/>
    <lineage>
        <taxon>Bacteria</taxon>
        <taxon>Bacillati</taxon>
        <taxon>Actinomycetota</taxon>
        <taxon>Actinomycetes</taxon>
        <taxon>Mycobacteriales</taxon>
        <taxon>Nocardiaceae</taxon>
        <taxon>Nocardia</taxon>
    </lineage>
</organism>
<evidence type="ECO:0000259" key="2">
    <source>
        <dbReference type="Pfam" id="PF00296"/>
    </source>
</evidence>
<dbReference type="RefSeq" id="WP_387699246.1">
    <property type="nucleotide sequence ID" value="NZ_JBIAMX010000002.1"/>
</dbReference>
<keyword evidence="4" id="KW-1185">Reference proteome</keyword>
<dbReference type="Gene3D" id="3.20.20.30">
    <property type="entry name" value="Luciferase-like domain"/>
    <property type="match status" value="1"/>
</dbReference>
<name>A0ABW6PIU8_9NOCA</name>
<feature type="domain" description="Luciferase-like" evidence="2">
    <location>
        <begin position="31"/>
        <end position="137"/>
    </location>
</feature>
<dbReference type="EMBL" id="JBIAMX010000002">
    <property type="protein sequence ID" value="MFF0542288.1"/>
    <property type="molecule type" value="Genomic_DNA"/>
</dbReference>
<reference evidence="3 4" key="1">
    <citation type="submission" date="2024-10" db="EMBL/GenBank/DDBJ databases">
        <title>The Natural Products Discovery Center: Release of the First 8490 Sequenced Strains for Exploring Actinobacteria Biosynthetic Diversity.</title>
        <authorList>
            <person name="Kalkreuter E."/>
            <person name="Kautsar S.A."/>
            <person name="Yang D."/>
            <person name="Bader C.D."/>
            <person name="Teijaro C.N."/>
            <person name="Fluegel L."/>
            <person name="Davis C.M."/>
            <person name="Simpson J.R."/>
            <person name="Lauterbach L."/>
            <person name="Steele A.D."/>
            <person name="Gui C."/>
            <person name="Meng S."/>
            <person name="Li G."/>
            <person name="Viehrig K."/>
            <person name="Ye F."/>
            <person name="Su P."/>
            <person name="Kiefer A.F."/>
            <person name="Nichols A."/>
            <person name="Cepeda A.J."/>
            <person name="Yan W."/>
            <person name="Fan B."/>
            <person name="Jiang Y."/>
            <person name="Adhikari A."/>
            <person name="Zheng C.-J."/>
            <person name="Schuster L."/>
            <person name="Cowan T.M."/>
            <person name="Smanski M.J."/>
            <person name="Chevrette M.G."/>
            <person name="De Carvalho L.P.S."/>
            <person name="Shen B."/>
        </authorList>
    </citation>
    <scope>NUCLEOTIDE SEQUENCE [LARGE SCALE GENOMIC DNA]</scope>
    <source>
        <strain evidence="3 4">NPDC004045</strain>
    </source>
</reference>
<evidence type="ECO:0000313" key="3">
    <source>
        <dbReference type="EMBL" id="MFF0542288.1"/>
    </source>
</evidence>
<feature type="region of interest" description="Disordered" evidence="1">
    <location>
        <begin position="1"/>
        <end position="26"/>
    </location>
</feature>
<dbReference type="PANTHER" id="PTHR30137">
    <property type="entry name" value="LUCIFERASE-LIKE MONOOXYGENASE"/>
    <property type="match status" value="1"/>
</dbReference>
<accession>A0ABW6PIU8</accession>
<proteinExistence type="predicted"/>
<protein>
    <submittedName>
        <fullName evidence="3">LLM class flavin-dependent oxidoreductase</fullName>
    </submittedName>
</protein>
<feature type="domain" description="Luciferase-like" evidence="2">
    <location>
        <begin position="210"/>
        <end position="374"/>
    </location>
</feature>
<dbReference type="InterPro" id="IPR050766">
    <property type="entry name" value="Bact_Lucif_Oxidored"/>
</dbReference>